<evidence type="ECO:0000256" key="1">
    <source>
        <dbReference type="SAM" id="Phobius"/>
    </source>
</evidence>
<evidence type="ECO:0000313" key="2">
    <source>
        <dbReference type="EMBL" id="MDT0556620.1"/>
    </source>
</evidence>
<keyword evidence="3" id="KW-1185">Reference proteome</keyword>
<name>A0ABU2YFR0_9FLAO</name>
<dbReference type="EMBL" id="JAVRHZ010000007">
    <property type="protein sequence ID" value="MDT0556620.1"/>
    <property type="molecule type" value="Genomic_DNA"/>
</dbReference>
<feature type="transmembrane region" description="Helical" evidence="1">
    <location>
        <begin position="50"/>
        <end position="68"/>
    </location>
</feature>
<evidence type="ECO:0000313" key="3">
    <source>
        <dbReference type="Proteomes" id="UP001254488"/>
    </source>
</evidence>
<gene>
    <name evidence="2" type="ORF">RM538_11420</name>
</gene>
<feature type="transmembrane region" description="Helical" evidence="1">
    <location>
        <begin position="12"/>
        <end position="30"/>
    </location>
</feature>
<dbReference type="RefSeq" id="WP_311333571.1">
    <property type="nucleotide sequence ID" value="NZ_JAVRHZ010000007.1"/>
</dbReference>
<keyword evidence="1" id="KW-1133">Transmembrane helix</keyword>
<feature type="transmembrane region" description="Helical" evidence="1">
    <location>
        <begin position="306"/>
        <end position="331"/>
    </location>
</feature>
<comment type="caution">
    <text evidence="2">The sequence shown here is derived from an EMBL/GenBank/DDBJ whole genome shotgun (WGS) entry which is preliminary data.</text>
</comment>
<accession>A0ABU2YFR0</accession>
<organism evidence="2 3">
    <name type="scientific">Patiriisocius hiemis</name>
    <dbReference type="NCBI Taxonomy" id="3075604"/>
    <lineage>
        <taxon>Bacteria</taxon>
        <taxon>Pseudomonadati</taxon>
        <taxon>Bacteroidota</taxon>
        <taxon>Flavobacteriia</taxon>
        <taxon>Flavobacteriales</taxon>
        <taxon>Flavobacteriaceae</taxon>
        <taxon>Patiriisocius</taxon>
    </lineage>
</organism>
<reference evidence="2 3" key="1">
    <citation type="submission" date="2023-09" db="EMBL/GenBank/DDBJ databases">
        <authorList>
            <person name="Rey-Velasco X."/>
        </authorList>
    </citation>
    <scope>NUCLEOTIDE SEQUENCE [LARGE SCALE GENOMIC DNA]</scope>
    <source>
        <strain evidence="2 3">W242</strain>
    </source>
</reference>
<keyword evidence="1" id="KW-0812">Transmembrane</keyword>
<feature type="transmembrane region" description="Helical" evidence="1">
    <location>
        <begin position="279"/>
        <end position="300"/>
    </location>
</feature>
<keyword evidence="1" id="KW-0472">Membrane</keyword>
<protein>
    <submittedName>
        <fullName evidence="2">Uncharacterized protein</fullName>
    </submittedName>
</protein>
<dbReference type="Proteomes" id="UP001254488">
    <property type="component" value="Unassembled WGS sequence"/>
</dbReference>
<sequence>MQKKSFYKDLYILIPLLVSGFVAILLVFLLQQKVFDTPIFAETLKKHLGVFISISGFIAALILFYLVFNAFTVKNSKNSAINSLSAITQKMHDFRTIVELLYRSKMWLSGLKEYIDEEFEGLTFFDVKEFYKGKSKLAIEFLQEKNSYDETENLYLELKAILMTSPKDKRVSENIKYPQFYSKEIVSKWLEHKVGSGLWYFFGYKYGAYKDALDLHSVYERHQDKIMKLANKIDGKTFEDSSFNEVFLSKLGEYMSKEVIPKLYQFQDTIQEKASSKIVALYMLFLTMVFVGVLLPIAYLLFSLPIISIIISISVTVASLFLISLSIYPFIISTKRS</sequence>
<proteinExistence type="predicted"/>